<evidence type="ECO:0000313" key="2">
    <source>
        <dbReference type="EMBL" id="GGA29716.1"/>
    </source>
</evidence>
<dbReference type="InterPro" id="IPR036890">
    <property type="entry name" value="HATPase_C_sf"/>
</dbReference>
<dbReference type="RefSeq" id="WP_094092878.1">
    <property type="nucleotide sequence ID" value="NZ_BMHF01000003.1"/>
</dbReference>
<reference evidence="3" key="1">
    <citation type="journal article" date="2019" name="Int. J. Syst. Evol. Microbiol.">
        <title>The Global Catalogue of Microorganisms (GCM) 10K type strain sequencing project: providing services to taxonomists for standard genome sequencing and annotation.</title>
        <authorList>
            <consortium name="The Broad Institute Genomics Platform"/>
            <consortium name="The Broad Institute Genome Sequencing Center for Infectious Disease"/>
            <person name="Wu L."/>
            <person name="Ma J."/>
        </authorList>
    </citation>
    <scope>NUCLEOTIDE SEQUENCE [LARGE SCALE GENOMIC DNA]</scope>
    <source>
        <strain evidence="3">CGMCC 1.15044</strain>
    </source>
</reference>
<dbReference type="EMBL" id="BMHF01000003">
    <property type="protein sequence ID" value="GGA29716.1"/>
    <property type="molecule type" value="Genomic_DNA"/>
</dbReference>
<dbReference type="Gene3D" id="3.30.565.10">
    <property type="entry name" value="Histidine kinase-like ATPase, C-terminal domain"/>
    <property type="match status" value="1"/>
</dbReference>
<dbReference type="SUPFAM" id="SSF55874">
    <property type="entry name" value="ATPase domain of HSP90 chaperone/DNA topoisomerase II/histidine kinase"/>
    <property type="match status" value="1"/>
</dbReference>
<name>A0ABQ1FTP2_9BACL</name>
<comment type="caution">
    <text evidence="2">The sequence shown here is derived from an EMBL/GenBank/DDBJ whole genome shotgun (WGS) entry which is preliminary data.</text>
</comment>
<gene>
    <name evidence="2" type="ORF">GCM10010917_13450</name>
</gene>
<feature type="domain" description="Histidine kinase/HSP90-like ATPase" evidence="1">
    <location>
        <begin position="169"/>
        <end position="281"/>
    </location>
</feature>
<dbReference type="Pfam" id="PF13581">
    <property type="entry name" value="HATPase_c_2"/>
    <property type="match status" value="1"/>
</dbReference>
<accession>A0ABQ1FTP2</accession>
<evidence type="ECO:0000313" key="3">
    <source>
        <dbReference type="Proteomes" id="UP000609323"/>
    </source>
</evidence>
<organism evidence="2 3">
    <name type="scientific">Paenibacillus physcomitrellae</name>
    <dbReference type="NCBI Taxonomy" id="1619311"/>
    <lineage>
        <taxon>Bacteria</taxon>
        <taxon>Bacillati</taxon>
        <taxon>Bacillota</taxon>
        <taxon>Bacilli</taxon>
        <taxon>Bacillales</taxon>
        <taxon>Paenibacillaceae</taxon>
        <taxon>Paenibacillus</taxon>
    </lineage>
</organism>
<evidence type="ECO:0000259" key="1">
    <source>
        <dbReference type="Pfam" id="PF13581"/>
    </source>
</evidence>
<dbReference type="Proteomes" id="UP000609323">
    <property type="component" value="Unassembled WGS sequence"/>
</dbReference>
<dbReference type="InterPro" id="IPR003594">
    <property type="entry name" value="HATPase_dom"/>
</dbReference>
<keyword evidence="3" id="KW-1185">Reference proteome</keyword>
<proteinExistence type="predicted"/>
<protein>
    <recommendedName>
        <fullName evidence="1">Histidine kinase/HSP90-like ATPase domain-containing protein</fullName>
    </recommendedName>
</protein>
<sequence>MKTFLHKLIGRGEPDINTQMPAQPDFSPSLYEHHKQALISWIANRLRQLLPLEQQDQGGLNEYAVRMYRWLENGMDVYLKIRGMNLSGPYTEALLAVYEEIKEVSYLFTSKKNAELSKSEFDIEVWEVYRNVIYAATQQKFLLVQEDELLPYKLGDLIYEAPIKERSDIPKARQKAKECLLGIGQPLPRVMNEILLISEAITNVLKHACEGSLSIYNMPSAIHVCITDRGPGFELKLLPYAVLMEGYSTKNSLGQGFTLMMKMADQMLLATSDKGSTIILIFHEEGVKLENSV</sequence>